<name>M3XNU1_MUSPF</name>
<keyword evidence="1" id="KW-1133">Transmembrane helix</keyword>
<proteinExistence type="predicted"/>
<sequence>ESIPGRGKWKYGVSTWLFVCVQGIFNPQDLKAHFIFHFFFFFVQIIPPRRHLLNLPRTQDKNPIEEFTISQIKTGQYLISISGSQGEVFCFVLFCFCFFGFFFF</sequence>
<reference evidence="2" key="1">
    <citation type="submission" date="2024-06" db="UniProtKB">
        <authorList>
            <consortium name="Ensembl"/>
        </authorList>
    </citation>
    <scope>IDENTIFICATION</scope>
</reference>
<feature type="transmembrane region" description="Helical" evidence="1">
    <location>
        <begin position="86"/>
        <end position="103"/>
    </location>
</feature>
<evidence type="ECO:0000313" key="2">
    <source>
        <dbReference type="Ensembl" id="ENSMPUP00000000741.1"/>
    </source>
</evidence>
<dbReference type="AlphaFoldDB" id="M3XNU1"/>
<protein>
    <submittedName>
        <fullName evidence="2">Uncharacterized protein</fullName>
    </submittedName>
</protein>
<dbReference type="HOGENOM" id="CLU_2256252_0_0_1"/>
<organism evidence="2">
    <name type="scientific">Mustela putorius furo</name>
    <name type="common">European domestic ferret</name>
    <name type="synonym">Mustela furo</name>
    <dbReference type="NCBI Taxonomy" id="9669"/>
    <lineage>
        <taxon>Eukaryota</taxon>
        <taxon>Metazoa</taxon>
        <taxon>Chordata</taxon>
        <taxon>Craniata</taxon>
        <taxon>Vertebrata</taxon>
        <taxon>Euteleostomi</taxon>
        <taxon>Mammalia</taxon>
        <taxon>Eutheria</taxon>
        <taxon>Laurasiatheria</taxon>
        <taxon>Carnivora</taxon>
        <taxon>Caniformia</taxon>
        <taxon>Musteloidea</taxon>
        <taxon>Mustelidae</taxon>
        <taxon>Mustelinae</taxon>
        <taxon>Mustela</taxon>
    </lineage>
</organism>
<keyword evidence="1" id="KW-0472">Membrane</keyword>
<dbReference type="EMBL" id="AEYP01047234">
    <property type="status" value="NOT_ANNOTATED_CDS"/>
    <property type="molecule type" value="Genomic_DNA"/>
</dbReference>
<evidence type="ECO:0000256" key="1">
    <source>
        <dbReference type="SAM" id="Phobius"/>
    </source>
</evidence>
<dbReference type="Ensembl" id="ENSMPUT00000000755.1">
    <property type="protein sequence ID" value="ENSMPUP00000000741.1"/>
    <property type="gene ID" value="ENSMPUG00000000744.1"/>
</dbReference>
<accession>M3XNU1</accession>
<dbReference type="InParanoid" id="M3XNU1"/>
<keyword evidence="1" id="KW-0812">Transmembrane</keyword>